<name>A0ABQ5DJ25_9ASTR</name>
<reference evidence="1" key="2">
    <citation type="submission" date="2022-01" db="EMBL/GenBank/DDBJ databases">
        <authorList>
            <person name="Yamashiro T."/>
            <person name="Shiraishi A."/>
            <person name="Satake H."/>
            <person name="Nakayama K."/>
        </authorList>
    </citation>
    <scope>NUCLEOTIDE SEQUENCE</scope>
</reference>
<sequence>MGKHRVGGCEGGRRVIVGGSKVRKADEGKLESVVANEWGSGRRTADGGEREHVRRRDFAMAVANVGRDHGTLRFESMPERCVCGTERRVPDICPYRA</sequence>
<gene>
    <name evidence="1" type="ORF">Tco_0936684</name>
</gene>
<comment type="caution">
    <text evidence="1">The sequence shown here is derived from an EMBL/GenBank/DDBJ whole genome shotgun (WGS) entry which is preliminary data.</text>
</comment>
<proteinExistence type="predicted"/>
<evidence type="ECO:0000313" key="2">
    <source>
        <dbReference type="Proteomes" id="UP001151760"/>
    </source>
</evidence>
<dbReference type="EMBL" id="BQNB010015172">
    <property type="protein sequence ID" value="GJT36819.1"/>
    <property type="molecule type" value="Genomic_DNA"/>
</dbReference>
<accession>A0ABQ5DJ25</accession>
<evidence type="ECO:0000313" key="1">
    <source>
        <dbReference type="EMBL" id="GJT36819.1"/>
    </source>
</evidence>
<dbReference type="Proteomes" id="UP001151760">
    <property type="component" value="Unassembled WGS sequence"/>
</dbReference>
<keyword evidence="2" id="KW-1185">Reference proteome</keyword>
<protein>
    <submittedName>
        <fullName evidence="1">Uncharacterized protein</fullName>
    </submittedName>
</protein>
<reference evidence="1" key="1">
    <citation type="journal article" date="2022" name="Int. J. Mol. Sci.">
        <title>Draft Genome of Tanacetum Coccineum: Genomic Comparison of Closely Related Tanacetum-Family Plants.</title>
        <authorList>
            <person name="Yamashiro T."/>
            <person name="Shiraishi A."/>
            <person name="Nakayama K."/>
            <person name="Satake H."/>
        </authorList>
    </citation>
    <scope>NUCLEOTIDE SEQUENCE</scope>
</reference>
<organism evidence="1 2">
    <name type="scientific">Tanacetum coccineum</name>
    <dbReference type="NCBI Taxonomy" id="301880"/>
    <lineage>
        <taxon>Eukaryota</taxon>
        <taxon>Viridiplantae</taxon>
        <taxon>Streptophyta</taxon>
        <taxon>Embryophyta</taxon>
        <taxon>Tracheophyta</taxon>
        <taxon>Spermatophyta</taxon>
        <taxon>Magnoliopsida</taxon>
        <taxon>eudicotyledons</taxon>
        <taxon>Gunneridae</taxon>
        <taxon>Pentapetalae</taxon>
        <taxon>asterids</taxon>
        <taxon>campanulids</taxon>
        <taxon>Asterales</taxon>
        <taxon>Asteraceae</taxon>
        <taxon>Asteroideae</taxon>
        <taxon>Anthemideae</taxon>
        <taxon>Anthemidinae</taxon>
        <taxon>Tanacetum</taxon>
    </lineage>
</organism>